<sequence>MLTRDPGDPKGLRDAALAAVGHDTKARRAELVTIDVADLAFADGDGAPVMLRPTKRRLEVEPQPR</sequence>
<dbReference type="Gene3D" id="1.10.443.10">
    <property type="entry name" value="Intergrase catalytic core"/>
    <property type="match status" value="1"/>
</dbReference>
<dbReference type="InterPro" id="IPR013762">
    <property type="entry name" value="Integrase-like_cat_sf"/>
</dbReference>
<organism evidence="2 3">
    <name type="scientific">Candidatus Thiodictyon syntrophicum</name>
    <dbReference type="NCBI Taxonomy" id="1166950"/>
    <lineage>
        <taxon>Bacteria</taxon>
        <taxon>Pseudomonadati</taxon>
        <taxon>Pseudomonadota</taxon>
        <taxon>Gammaproteobacteria</taxon>
        <taxon>Chromatiales</taxon>
        <taxon>Chromatiaceae</taxon>
        <taxon>Thiodictyon</taxon>
    </lineage>
</organism>
<dbReference type="GO" id="GO:0015074">
    <property type="term" value="P:DNA integration"/>
    <property type="evidence" value="ECO:0007669"/>
    <property type="project" value="InterPro"/>
</dbReference>
<dbReference type="KEGG" id="tsy:THSYN_06140"/>
<dbReference type="SUPFAM" id="SSF56349">
    <property type="entry name" value="DNA breaking-rejoining enzymes"/>
    <property type="match status" value="1"/>
</dbReference>
<proteinExistence type="predicted"/>
<dbReference type="OrthoDB" id="5914130at2"/>
<keyword evidence="1" id="KW-0233">DNA recombination</keyword>
<accession>A0A2K8U4R2</accession>
<dbReference type="AlphaFoldDB" id="A0A2K8U4R2"/>
<dbReference type="InterPro" id="IPR011010">
    <property type="entry name" value="DNA_brk_join_enz"/>
</dbReference>
<dbReference type="Proteomes" id="UP000232638">
    <property type="component" value="Chromosome"/>
</dbReference>
<reference evidence="2 3" key="1">
    <citation type="submission" date="2017-03" db="EMBL/GenBank/DDBJ databases">
        <title>Complete genome sequence of Candidatus 'Thiodictyon syntrophicum' sp. nov. strain Cad16T, a photolithoautotroph purple sulfur bacterium isolated from an alpine meromictic lake.</title>
        <authorList>
            <person name="Luedin S.M."/>
            <person name="Pothier J.F."/>
            <person name="Danza F."/>
            <person name="Storelli N."/>
            <person name="Wittwer M."/>
            <person name="Tonolla M."/>
        </authorList>
    </citation>
    <scope>NUCLEOTIDE SEQUENCE [LARGE SCALE GENOMIC DNA]</scope>
    <source>
        <strain evidence="2 3">Cad16T</strain>
    </source>
</reference>
<evidence type="ECO:0000313" key="2">
    <source>
        <dbReference type="EMBL" id="AUB80570.1"/>
    </source>
</evidence>
<name>A0A2K8U4R2_9GAMM</name>
<dbReference type="EMBL" id="CP020370">
    <property type="protein sequence ID" value="AUB80570.1"/>
    <property type="molecule type" value="Genomic_DNA"/>
</dbReference>
<gene>
    <name evidence="2" type="ORF">THSYN_06140</name>
</gene>
<evidence type="ECO:0000256" key="1">
    <source>
        <dbReference type="ARBA" id="ARBA00023172"/>
    </source>
</evidence>
<evidence type="ECO:0000313" key="3">
    <source>
        <dbReference type="Proteomes" id="UP000232638"/>
    </source>
</evidence>
<dbReference type="RefSeq" id="WP_100918367.1">
    <property type="nucleotide sequence ID" value="NZ_CP020370.1"/>
</dbReference>
<protein>
    <submittedName>
        <fullName evidence="2">Uncharacterized protein</fullName>
    </submittedName>
</protein>
<keyword evidence="3" id="KW-1185">Reference proteome</keyword>
<dbReference type="GO" id="GO:0006310">
    <property type="term" value="P:DNA recombination"/>
    <property type="evidence" value="ECO:0007669"/>
    <property type="project" value="UniProtKB-KW"/>
</dbReference>
<dbReference type="GO" id="GO:0003677">
    <property type="term" value="F:DNA binding"/>
    <property type="evidence" value="ECO:0007669"/>
    <property type="project" value="InterPro"/>
</dbReference>